<proteinExistence type="inferred from homology"/>
<feature type="compositionally biased region" description="Low complexity" evidence="6">
    <location>
        <begin position="33"/>
        <end position="45"/>
    </location>
</feature>
<dbReference type="InterPro" id="IPR016722">
    <property type="entry name" value="DNA_pol_alpha_bsu"/>
</dbReference>
<feature type="compositionally biased region" description="Low complexity" evidence="6">
    <location>
        <begin position="66"/>
        <end position="87"/>
    </location>
</feature>
<evidence type="ECO:0000256" key="3">
    <source>
        <dbReference type="ARBA" id="ARBA00018596"/>
    </source>
</evidence>
<protein>
    <recommendedName>
        <fullName evidence="3">DNA polymerase alpha subunit B</fullName>
    </recommendedName>
</protein>
<evidence type="ECO:0000256" key="6">
    <source>
        <dbReference type="SAM" id="MobiDB-lite"/>
    </source>
</evidence>
<dbReference type="InterPro" id="IPR007185">
    <property type="entry name" value="DNA_pol_a/d/e_bsu"/>
</dbReference>
<evidence type="ECO:0000256" key="4">
    <source>
        <dbReference type="ARBA" id="ARBA00022705"/>
    </source>
</evidence>
<evidence type="ECO:0000256" key="1">
    <source>
        <dbReference type="ARBA" id="ARBA00004123"/>
    </source>
</evidence>
<evidence type="ECO:0000259" key="7">
    <source>
        <dbReference type="Pfam" id="PF04042"/>
    </source>
</evidence>
<dbReference type="PANTHER" id="PTHR23061:SF12">
    <property type="entry name" value="DNA POLYMERASE ALPHA SUBUNIT B"/>
    <property type="match status" value="1"/>
</dbReference>
<dbReference type="Proteomes" id="UP000243876">
    <property type="component" value="Unassembled WGS sequence"/>
</dbReference>
<keyword evidence="5" id="KW-0539">Nucleus</keyword>
<dbReference type="GO" id="GO:0005658">
    <property type="term" value="C:alpha DNA polymerase:primase complex"/>
    <property type="evidence" value="ECO:0007669"/>
    <property type="project" value="TreeGrafter"/>
</dbReference>
<feature type="region of interest" description="Disordered" evidence="6">
    <location>
        <begin position="1"/>
        <end position="89"/>
    </location>
</feature>
<keyword evidence="4" id="KW-0235">DNA replication</keyword>
<dbReference type="GO" id="GO:0006270">
    <property type="term" value="P:DNA replication initiation"/>
    <property type="evidence" value="ECO:0007669"/>
    <property type="project" value="TreeGrafter"/>
</dbReference>
<dbReference type="GO" id="GO:0003677">
    <property type="term" value="F:DNA binding"/>
    <property type="evidence" value="ECO:0007669"/>
    <property type="project" value="InterPro"/>
</dbReference>
<sequence length="609" mass="65780">MNTHSRQGNGFSVDSLFSLGADATPKRPRTNPAASGSRSAHLSSSPLHGQYTPNRPTPGPSRLNGTSSATSFPSPSTPGTPSAPAVPFSRRDGKLTLQESLNDHLPLPTAAQTSGTSLRILLGTDRSQTDYNYRIAYERAMERSEGTFPTGQTKRGGPADEGLQCSVLDNLIDEAAQVFREYYNIEEFGDPSVQSQEDILVVGRLCPEIDSAKMTETSTWLESSRMLGSGARVLLKFEPDMKVRGAPPGGGGMGMFPGCMVALKGTNGGGKLFSVKEILMMPPIDASYTSPSEILIKQYGDGPKELNGNPMSVIAASGPYTVESDLEYEPLTALLELVQEERPDVLILLGPFIDASHPLIAAGDVDELPSQLFRSRISSKLASLIAASPRTAVLLVPHGRDLTSSHVAFPQAPLAKDELGLPKGVRVLPNPFMFRINEVMFGVTSVDVLWSLKSQEFFRKCPDAEPVTAGGDDPLAKDVMARTCRHLLRQRSFYPVFPSPPPTKMLDALNLDITHYDLVKMGSSGPDIVIAPSVQKPFSRIVDSTIVLNPSFLTKGSKAGTFARLTIHPMDKDHLNELATNGMADTGGEADDPVEHRVWERCRVDIIKV</sequence>
<evidence type="ECO:0000256" key="5">
    <source>
        <dbReference type="ARBA" id="ARBA00023242"/>
    </source>
</evidence>
<keyword evidence="10" id="KW-1185">Reference proteome</keyword>
<evidence type="ECO:0000256" key="2">
    <source>
        <dbReference type="ARBA" id="ARBA00007299"/>
    </source>
</evidence>
<accession>A0A0D6ELM1</accession>
<organism evidence="9 10">
    <name type="scientific">Sporidiobolus salmonicolor</name>
    <name type="common">Yeast-like fungus</name>
    <name type="synonym">Sporobolomyces salmonicolor</name>
    <dbReference type="NCBI Taxonomy" id="5005"/>
    <lineage>
        <taxon>Eukaryota</taxon>
        <taxon>Fungi</taxon>
        <taxon>Dikarya</taxon>
        <taxon>Basidiomycota</taxon>
        <taxon>Pucciniomycotina</taxon>
        <taxon>Microbotryomycetes</taxon>
        <taxon>Sporidiobolales</taxon>
        <taxon>Sporidiobolaceae</taxon>
        <taxon>Sporobolomyces</taxon>
    </lineage>
</organism>
<reference evidence="10" key="1">
    <citation type="submission" date="2015-02" db="EMBL/GenBank/DDBJ databases">
        <authorList>
            <person name="Gon?alves P."/>
        </authorList>
    </citation>
    <scope>NUCLEOTIDE SEQUENCE [LARGE SCALE GENOMIC DNA]</scope>
</reference>
<dbReference type="Gene3D" id="3.60.21.60">
    <property type="match status" value="2"/>
</dbReference>
<dbReference type="Pfam" id="PF22062">
    <property type="entry name" value="OB_DPOA2"/>
    <property type="match status" value="1"/>
</dbReference>
<feature type="domain" description="DNA polymerase alpha subunit B OB" evidence="8">
    <location>
        <begin position="167"/>
        <end position="279"/>
    </location>
</feature>
<comment type="similarity">
    <text evidence="2">Belongs to the DNA polymerase alpha subunit B family.</text>
</comment>
<feature type="non-terminal residue" evidence="9">
    <location>
        <position position="1"/>
    </location>
</feature>
<gene>
    <name evidence="9" type="primary">SPOSA6832_02139</name>
</gene>
<dbReference type="EMBL" id="CENE01000007">
    <property type="protein sequence ID" value="CEQ40525.1"/>
    <property type="molecule type" value="Genomic_DNA"/>
</dbReference>
<feature type="compositionally biased region" description="Polar residues" evidence="6">
    <location>
        <begin position="1"/>
        <end position="12"/>
    </location>
</feature>
<comment type="subcellular location">
    <subcellularLocation>
        <location evidence="1">Nucleus</location>
    </subcellularLocation>
</comment>
<evidence type="ECO:0000313" key="10">
    <source>
        <dbReference type="Proteomes" id="UP000243876"/>
    </source>
</evidence>
<dbReference type="OrthoDB" id="336885at2759"/>
<dbReference type="AlphaFoldDB" id="A0A0D6ELM1"/>
<dbReference type="PANTHER" id="PTHR23061">
    <property type="entry name" value="DNA POLYMERASE 2 ALPHA 70 KDA SUBUNIT"/>
    <property type="match status" value="1"/>
</dbReference>
<dbReference type="Pfam" id="PF04042">
    <property type="entry name" value="DNA_pol_E_B"/>
    <property type="match status" value="1"/>
</dbReference>
<name>A0A0D6ELM1_SPOSA</name>
<evidence type="ECO:0000313" key="9">
    <source>
        <dbReference type="EMBL" id="CEQ40525.1"/>
    </source>
</evidence>
<dbReference type="InterPro" id="IPR054300">
    <property type="entry name" value="OB_DPOA2"/>
</dbReference>
<evidence type="ECO:0000259" key="8">
    <source>
        <dbReference type="Pfam" id="PF22062"/>
    </source>
</evidence>
<feature type="domain" description="DNA polymerase alpha/delta/epsilon subunit B" evidence="7">
    <location>
        <begin position="313"/>
        <end position="539"/>
    </location>
</feature>